<feature type="compositionally biased region" description="Polar residues" evidence="1">
    <location>
        <begin position="1"/>
        <end position="10"/>
    </location>
</feature>
<evidence type="ECO:0000256" key="1">
    <source>
        <dbReference type="SAM" id="MobiDB-lite"/>
    </source>
</evidence>
<feature type="non-terminal residue" evidence="2">
    <location>
        <position position="56"/>
    </location>
</feature>
<dbReference type="Proteomes" id="UP000266841">
    <property type="component" value="Unassembled WGS sequence"/>
</dbReference>
<gene>
    <name evidence="2" type="ORF">THAOC_30812</name>
</gene>
<organism evidence="2 3">
    <name type="scientific">Thalassiosira oceanica</name>
    <name type="common">Marine diatom</name>
    <dbReference type="NCBI Taxonomy" id="159749"/>
    <lineage>
        <taxon>Eukaryota</taxon>
        <taxon>Sar</taxon>
        <taxon>Stramenopiles</taxon>
        <taxon>Ochrophyta</taxon>
        <taxon>Bacillariophyta</taxon>
        <taxon>Coscinodiscophyceae</taxon>
        <taxon>Thalassiosirophycidae</taxon>
        <taxon>Thalassiosirales</taxon>
        <taxon>Thalassiosiraceae</taxon>
        <taxon>Thalassiosira</taxon>
    </lineage>
</organism>
<feature type="region of interest" description="Disordered" evidence="1">
    <location>
        <begin position="1"/>
        <end position="56"/>
    </location>
</feature>
<evidence type="ECO:0000313" key="2">
    <source>
        <dbReference type="EMBL" id="EJK50245.1"/>
    </source>
</evidence>
<accession>K0RAM9</accession>
<protein>
    <submittedName>
        <fullName evidence="2">Uncharacterized protein</fullName>
    </submittedName>
</protein>
<name>K0RAM9_THAOC</name>
<sequence length="56" mass="6183">MSDGSRTSEPSPKAGHEGDDEEHQQTEEGKILGDIAKQKNLIDQMPGDTVDDMTRR</sequence>
<keyword evidence="3" id="KW-1185">Reference proteome</keyword>
<reference evidence="2 3" key="1">
    <citation type="journal article" date="2012" name="Genome Biol.">
        <title>Genome and low-iron response of an oceanic diatom adapted to chronic iron limitation.</title>
        <authorList>
            <person name="Lommer M."/>
            <person name="Specht M."/>
            <person name="Roy A.S."/>
            <person name="Kraemer L."/>
            <person name="Andreson R."/>
            <person name="Gutowska M.A."/>
            <person name="Wolf J."/>
            <person name="Bergner S.V."/>
            <person name="Schilhabel M.B."/>
            <person name="Klostermeier U.C."/>
            <person name="Beiko R.G."/>
            <person name="Rosenstiel P."/>
            <person name="Hippler M."/>
            <person name="Laroche J."/>
        </authorList>
    </citation>
    <scope>NUCLEOTIDE SEQUENCE [LARGE SCALE GENOMIC DNA]</scope>
    <source>
        <strain evidence="2 3">CCMP1005</strain>
    </source>
</reference>
<proteinExistence type="predicted"/>
<dbReference type="EMBL" id="AGNL01044090">
    <property type="protein sequence ID" value="EJK50245.1"/>
    <property type="molecule type" value="Genomic_DNA"/>
</dbReference>
<comment type="caution">
    <text evidence="2">The sequence shown here is derived from an EMBL/GenBank/DDBJ whole genome shotgun (WGS) entry which is preliminary data.</text>
</comment>
<evidence type="ECO:0000313" key="3">
    <source>
        <dbReference type="Proteomes" id="UP000266841"/>
    </source>
</evidence>
<dbReference type="AlphaFoldDB" id="K0RAM9"/>